<organism evidence="5 6">
    <name type="scientific">Arthrobotrys conoides</name>
    <dbReference type="NCBI Taxonomy" id="74498"/>
    <lineage>
        <taxon>Eukaryota</taxon>
        <taxon>Fungi</taxon>
        <taxon>Dikarya</taxon>
        <taxon>Ascomycota</taxon>
        <taxon>Pezizomycotina</taxon>
        <taxon>Orbiliomycetes</taxon>
        <taxon>Orbiliales</taxon>
        <taxon>Orbiliaceae</taxon>
        <taxon>Arthrobotrys</taxon>
    </lineage>
</organism>
<comment type="cofactor">
    <cofactor evidence="1">
        <name>Zn(2+)</name>
        <dbReference type="ChEBI" id="CHEBI:29105"/>
    </cofactor>
</comment>
<proteinExistence type="inferred from homology"/>
<evidence type="ECO:0000256" key="1">
    <source>
        <dbReference type="ARBA" id="ARBA00001947"/>
    </source>
</evidence>
<dbReference type="GO" id="GO:0004813">
    <property type="term" value="F:alanine-tRNA ligase activity"/>
    <property type="evidence" value="ECO:0007669"/>
    <property type="project" value="InterPro"/>
</dbReference>
<dbReference type="InterPro" id="IPR012947">
    <property type="entry name" value="tRNA_SAD"/>
</dbReference>
<dbReference type="InterPro" id="IPR018163">
    <property type="entry name" value="Thr/Ala-tRNA-synth_IIc_edit"/>
</dbReference>
<dbReference type="PROSITE" id="PS50860">
    <property type="entry name" value="AA_TRNA_LIGASE_II_ALA"/>
    <property type="match status" value="1"/>
</dbReference>
<dbReference type="InterPro" id="IPR018164">
    <property type="entry name" value="Ala-tRNA-synth_IIc_N"/>
</dbReference>
<dbReference type="SMART" id="SM00863">
    <property type="entry name" value="tRNA_SAD"/>
    <property type="match status" value="1"/>
</dbReference>
<dbReference type="Gene3D" id="2.40.30.130">
    <property type="match status" value="1"/>
</dbReference>
<dbReference type="GO" id="GO:0006419">
    <property type="term" value="P:alanyl-tRNA aminoacylation"/>
    <property type="evidence" value="ECO:0007669"/>
    <property type="project" value="InterPro"/>
</dbReference>
<feature type="domain" description="Alanyl-transfer RNA synthetases family profile" evidence="4">
    <location>
        <begin position="1"/>
        <end position="251"/>
    </location>
</feature>
<dbReference type="PANTHER" id="PTHR43462:SF2">
    <property type="entry name" value="THREONYL AND ALANYL TRNA SYNTHETASE SECOND ADDITIONAL DOMAIN-CONTAINING PROTEIN"/>
    <property type="match status" value="1"/>
</dbReference>
<evidence type="ECO:0000313" key="5">
    <source>
        <dbReference type="EMBL" id="KAK6497320.1"/>
    </source>
</evidence>
<protein>
    <recommendedName>
        <fullName evidence="4">Alanyl-transfer RNA synthetases family profile domain-containing protein</fullName>
    </recommendedName>
</protein>
<dbReference type="AlphaFoldDB" id="A0AAN8NJI4"/>
<comment type="caution">
    <text evidence="5">The sequence shown here is derived from an EMBL/GenBank/DDBJ whole genome shotgun (WGS) entry which is preliminary data.</text>
</comment>
<dbReference type="PROSITE" id="PS00430">
    <property type="entry name" value="TONB_DEPENDENT_REC_1"/>
    <property type="match status" value="1"/>
</dbReference>
<comment type="subcellular location">
    <subcellularLocation>
        <location evidence="2">Cytoplasm</location>
    </subcellularLocation>
</comment>
<reference evidence="5 6" key="1">
    <citation type="submission" date="2019-10" db="EMBL/GenBank/DDBJ databases">
        <authorList>
            <person name="Palmer J.M."/>
        </authorList>
    </citation>
    <scope>NUCLEOTIDE SEQUENCE [LARGE SCALE GENOMIC DNA]</scope>
    <source>
        <strain evidence="5 6">TWF506</strain>
    </source>
</reference>
<dbReference type="Pfam" id="PF07973">
    <property type="entry name" value="tRNA_SAD"/>
    <property type="match status" value="1"/>
</dbReference>
<dbReference type="Proteomes" id="UP001307849">
    <property type="component" value="Unassembled WGS sequence"/>
</dbReference>
<evidence type="ECO:0000313" key="6">
    <source>
        <dbReference type="Proteomes" id="UP001307849"/>
    </source>
</evidence>
<dbReference type="GO" id="GO:0005737">
    <property type="term" value="C:cytoplasm"/>
    <property type="evidence" value="ECO:0007669"/>
    <property type="project" value="UniProtKB-SubCell"/>
</dbReference>
<dbReference type="SUPFAM" id="SSF55186">
    <property type="entry name" value="ThrRS/AlaRS common domain"/>
    <property type="match status" value="1"/>
</dbReference>
<keyword evidence="6" id="KW-1185">Reference proteome</keyword>
<gene>
    <name evidence="5" type="ORF">TWF506_004793</name>
</gene>
<dbReference type="GO" id="GO:0003676">
    <property type="term" value="F:nucleic acid binding"/>
    <property type="evidence" value="ECO:0007669"/>
    <property type="project" value="InterPro"/>
</dbReference>
<sequence>MYRTALCYHPQGAATLFELSTKVLKIIPFASLEESNQSLFKLASGEESVVVTAETIFHPQGGGQPSDTGIMRMQTQDSTIEISAVRYDLIDKGQVLHLGRFTTEQKFAEGDEVKQSIDESKRLYYSKLHTAGHVLGLAVRDLLSQQIPNFSEGKASHFPDSASCDFGGTIDGKYKAAIQAKVDEYCARSLPVEVDWWEEKDFAENNEEAPDASFLLPGDTKFRVIKIVGGGAYPCGGTHVADTSKCGKITVRKIARNKGTSRVSYSVEE</sequence>
<evidence type="ECO:0000256" key="3">
    <source>
        <dbReference type="ARBA" id="ARBA00008429"/>
    </source>
</evidence>
<dbReference type="PANTHER" id="PTHR43462">
    <property type="entry name" value="ALANYL-TRNA EDITING PROTEIN"/>
    <property type="match status" value="1"/>
</dbReference>
<dbReference type="InterPro" id="IPR009000">
    <property type="entry name" value="Transl_B-barrel_sf"/>
</dbReference>
<dbReference type="EMBL" id="JAVHJM010000015">
    <property type="protein sequence ID" value="KAK6497320.1"/>
    <property type="molecule type" value="Genomic_DNA"/>
</dbReference>
<dbReference type="Gene3D" id="3.30.980.10">
    <property type="entry name" value="Threonyl-trna Synthetase, Chain A, domain 2"/>
    <property type="match status" value="1"/>
</dbReference>
<dbReference type="GO" id="GO:0005524">
    <property type="term" value="F:ATP binding"/>
    <property type="evidence" value="ECO:0007669"/>
    <property type="project" value="InterPro"/>
</dbReference>
<evidence type="ECO:0000256" key="2">
    <source>
        <dbReference type="ARBA" id="ARBA00004496"/>
    </source>
</evidence>
<dbReference type="Pfam" id="PF01411">
    <property type="entry name" value="tRNA-synt_2c"/>
    <property type="match status" value="1"/>
</dbReference>
<name>A0AAN8NJI4_9PEZI</name>
<dbReference type="InterPro" id="IPR051335">
    <property type="entry name" value="Alanyl-tRNA_Editing_Enzymes"/>
</dbReference>
<dbReference type="InterPro" id="IPR010916">
    <property type="entry name" value="TonB_box_CS"/>
</dbReference>
<dbReference type="InterPro" id="IPR018165">
    <property type="entry name" value="Ala-tRNA-synth_IIc_core"/>
</dbReference>
<accession>A0AAN8NJI4</accession>
<evidence type="ECO:0000259" key="4">
    <source>
        <dbReference type="PROSITE" id="PS50860"/>
    </source>
</evidence>
<dbReference type="FunFam" id="3.30.980.10:FF:000008">
    <property type="entry name" value="Similar to alanyl-tRNA synthetase"/>
    <property type="match status" value="1"/>
</dbReference>
<dbReference type="SUPFAM" id="SSF50447">
    <property type="entry name" value="Translation proteins"/>
    <property type="match status" value="1"/>
</dbReference>
<comment type="similarity">
    <text evidence="3">Belongs to the class-II aminoacyl-tRNA synthetase family. Alax-L subfamily.</text>
</comment>